<evidence type="ECO:0000256" key="1">
    <source>
        <dbReference type="SAM" id="Phobius"/>
    </source>
</evidence>
<feature type="transmembrane region" description="Helical" evidence="1">
    <location>
        <begin position="56"/>
        <end position="77"/>
    </location>
</feature>
<dbReference type="EMBL" id="MFJE01000027">
    <property type="protein sequence ID" value="OGG14026.1"/>
    <property type="molecule type" value="Genomic_DNA"/>
</dbReference>
<gene>
    <name evidence="2" type="ORF">A2773_05760</name>
</gene>
<evidence type="ECO:0000313" key="2">
    <source>
        <dbReference type="EMBL" id="OGG14026.1"/>
    </source>
</evidence>
<dbReference type="STRING" id="1798375.A2773_05760"/>
<sequence length="194" mass="22137">MKCYKCGFVNEIGSQFCQECGAKQKKTTKRKGGVYAEIKEEINDVIFQPEKRRFSWIKAIFITGGAIVLLFIVLIWIGSSESYVDTTGVDNQETSGVTTSFPIQYLELNNVVAEWINEDLYLSGTLKNNYDQAVKDVSVRVDFYWDQAQKQLFDTRYITIIGAAAKGAFSFSEALYAYPTKQFWYTYLVESASY</sequence>
<name>A0A1F5ZNE8_9BACT</name>
<comment type="caution">
    <text evidence="2">The sequence shown here is derived from an EMBL/GenBank/DDBJ whole genome shotgun (WGS) entry which is preliminary data.</text>
</comment>
<keyword evidence="1" id="KW-1133">Transmembrane helix</keyword>
<protein>
    <recommendedName>
        <fullName evidence="4">Zinc-ribbon domain-containing protein</fullName>
    </recommendedName>
</protein>
<reference evidence="2 3" key="1">
    <citation type="journal article" date="2016" name="Nat. Commun.">
        <title>Thousands of microbial genomes shed light on interconnected biogeochemical processes in an aquifer system.</title>
        <authorList>
            <person name="Anantharaman K."/>
            <person name="Brown C.T."/>
            <person name="Hug L.A."/>
            <person name="Sharon I."/>
            <person name="Castelle C.J."/>
            <person name="Probst A.J."/>
            <person name="Thomas B.C."/>
            <person name="Singh A."/>
            <person name="Wilkins M.J."/>
            <person name="Karaoz U."/>
            <person name="Brodie E.L."/>
            <person name="Williams K.H."/>
            <person name="Hubbard S.S."/>
            <person name="Banfield J.F."/>
        </authorList>
    </citation>
    <scope>NUCLEOTIDE SEQUENCE [LARGE SCALE GENOMIC DNA]</scope>
</reference>
<proteinExistence type="predicted"/>
<evidence type="ECO:0000313" key="3">
    <source>
        <dbReference type="Proteomes" id="UP000177383"/>
    </source>
</evidence>
<dbReference type="Proteomes" id="UP000177383">
    <property type="component" value="Unassembled WGS sequence"/>
</dbReference>
<dbReference type="AlphaFoldDB" id="A0A1F5ZNE8"/>
<accession>A0A1F5ZNE8</accession>
<organism evidence="2 3">
    <name type="scientific">Candidatus Gottesmanbacteria bacterium RIFCSPHIGHO2_01_FULL_39_10</name>
    <dbReference type="NCBI Taxonomy" id="1798375"/>
    <lineage>
        <taxon>Bacteria</taxon>
        <taxon>Candidatus Gottesmaniibacteriota</taxon>
    </lineage>
</organism>
<evidence type="ECO:0008006" key="4">
    <source>
        <dbReference type="Google" id="ProtNLM"/>
    </source>
</evidence>
<keyword evidence="1" id="KW-0472">Membrane</keyword>
<keyword evidence="1" id="KW-0812">Transmembrane</keyword>